<dbReference type="GO" id="GO:0034599">
    <property type="term" value="P:cellular response to oxidative stress"/>
    <property type="evidence" value="ECO:0007669"/>
    <property type="project" value="InterPro"/>
</dbReference>
<gene>
    <name evidence="5" type="ORF">DWW18_11585</name>
    <name evidence="6" type="ORF">DWZ68_05770</name>
</gene>
<evidence type="ECO:0000256" key="3">
    <source>
        <dbReference type="ARBA" id="ARBA00023002"/>
    </source>
</evidence>
<sequence length="200" mass="23014">MERKFKEALAHRRSYYALSNKSLISNEEIEEIVKFAVKNIPSAFNSQSTRVVLLLGDQHTKLWNIVKDTLQEIVSAEAFKSTENKIDKSFASGYGTVLFFEERMIVEGLQKSFPTYQDRFPVWSQHTSAMHQLAVWTMLEDAGFGASLQHYNPLIDEAVAKEWQLPETWELIAQMPFGAPLQEPGAKEFNPIEERVRIFK</sequence>
<comment type="caution">
    <text evidence="6">The sequence shown here is derived from an EMBL/GenBank/DDBJ whole genome shotgun (WGS) entry which is preliminary data.</text>
</comment>
<dbReference type="Proteomes" id="UP000286038">
    <property type="component" value="Unassembled WGS sequence"/>
</dbReference>
<dbReference type="PANTHER" id="PTHR43035:SF1">
    <property type="entry name" value="FATTY ACID REPRESSION MUTANT PROTEIN 2-RELATED"/>
    <property type="match status" value="1"/>
</dbReference>
<evidence type="ECO:0000313" key="6">
    <source>
        <dbReference type="EMBL" id="RHM45426.1"/>
    </source>
</evidence>
<evidence type="ECO:0000256" key="1">
    <source>
        <dbReference type="ARBA" id="ARBA00004496"/>
    </source>
</evidence>
<evidence type="ECO:0000313" key="5">
    <source>
        <dbReference type="EMBL" id="RGV33244.1"/>
    </source>
</evidence>
<reference evidence="7 8" key="1">
    <citation type="submission" date="2018-08" db="EMBL/GenBank/DDBJ databases">
        <title>A genome reference for cultivated species of the human gut microbiota.</title>
        <authorList>
            <person name="Zou Y."/>
            <person name="Xue W."/>
            <person name="Luo G."/>
        </authorList>
    </citation>
    <scope>NUCLEOTIDE SEQUENCE [LARGE SCALE GENOMIC DNA]</scope>
    <source>
        <strain evidence="5 7">AF14-49</strain>
        <strain evidence="6 8">AF34-33</strain>
    </source>
</reference>
<dbReference type="Proteomes" id="UP000283589">
    <property type="component" value="Unassembled WGS sequence"/>
</dbReference>
<dbReference type="FunFam" id="3.40.109.10:FF:000001">
    <property type="entry name" value="Nitroreductase family"/>
    <property type="match status" value="1"/>
</dbReference>
<dbReference type="InterPro" id="IPR029479">
    <property type="entry name" value="Nitroreductase"/>
</dbReference>
<dbReference type="RefSeq" id="WP_118260678.1">
    <property type="nucleotide sequence ID" value="NZ_CABJDM010000004.1"/>
</dbReference>
<evidence type="ECO:0000313" key="8">
    <source>
        <dbReference type="Proteomes" id="UP000286038"/>
    </source>
</evidence>
<keyword evidence="2" id="KW-0963">Cytoplasm</keyword>
<evidence type="ECO:0000313" key="7">
    <source>
        <dbReference type="Proteomes" id="UP000283589"/>
    </source>
</evidence>
<dbReference type="STRING" id="1121130.GCA_000519105_00022"/>
<dbReference type="CDD" id="cd02140">
    <property type="entry name" value="Frm2-like"/>
    <property type="match status" value="1"/>
</dbReference>
<dbReference type="InterPro" id="IPR033877">
    <property type="entry name" value="Frm2/Hbn1"/>
</dbReference>
<dbReference type="Gene3D" id="3.40.109.10">
    <property type="entry name" value="NADH Oxidase"/>
    <property type="match status" value="1"/>
</dbReference>
<name>A0A415QML6_9BACT</name>
<dbReference type="PANTHER" id="PTHR43035">
    <property type="entry name" value="FATTY ACID REPRESSION MUTANT PROTEIN 2-RELATED"/>
    <property type="match status" value="1"/>
</dbReference>
<dbReference type="GO" id="GO:0005737">
    <property type="term" value="C:cytoplasm"/>
    <property type="evidence" value="ECO:0007669"/>
    <property type="project" value="UniProtKB-SubCell"/>
</dbReference>
<dbReference type="SUPFAM" id="SSF55469">
    <property type="entry name" value="FMN-dependent nitroreductase-like"/>
    <property type="match status" value="1"/>
</dbReference>
<feature type="domain" description="Nitroreductase" evidence="4">
    <location>
        <begin position="10"/>
        <end position="178"/>
    </location>
</feature>
<dbReference type="Pfam" id="PF00881">
    <property type="entry name" value="Nitroreductase"/>
    <property type="match status" value="1"/>
</dbReference>
<dbReference type="EMBL" id="QRZA01000014">
    <property type="protein sequence ID" value="RGV33244.1"/>
    <property type="molecule type" value="Genomic_DNA"/>
</dbReference>
<keyword evidence="3" id="KW-0560">Oxidoreductase</keyword>
<dbReference type="GO" id="GO:0016491">
    <property type="term" value="F:oxidoreductase activity"/>
    <property type="evidence" value="ECO:0007669"/>
    <property type="project" value="UniProtKB-KW"/>
</dbReference>
<dbReference type="InterPro" id="IPR000415">
    <property type="entry name" value="Nitroreductase-like"/>
</dbReference>
<evidence type="ECO:0000256" key="2">
    <source>
        <dbReference type="ARBA" id="ARBA00022490"/>
    </source>
</evidence>
<protein>
    <submittedName>
        <fullName evidence="6">Nitroreductase family protein</fullName>
    </submittedName>
</protein>
<organism evidence="6 8">
    <name type="scientific">Butyricimonas virosa</name>
    <dbReference type="NCBI Taxonomy" id="544645"/>
    <lineage>
        <taxon>Bacteria</taxon>
        <taxon>Pseudomonadati</taxon>
        <taxon>Bacteroidota</taxon>
        <taxon>Bacteroidia</taxon>
        <taxon>Bacteroidales</taxon>
        <taxon>Odoribacteraceae</taxon>
        <taxon>Butyricimonas</taxon>
    </lineage>
</organism>
<dbReference type="EMBL" id="QRPV01000004">
    <property type="protein sequence ID" value="RHM45426.1"/>
    <property type="molecule type" value="Genomic_DNA"/>
</dbReference>
<accession>A0A415QML6</accession>
<evidence type="ECO:0000259" key="4">
    <source>
        <dbReference type="Pfam" id="PF00881"/>
    </source>
</evidence>
<proteinExistence type="predicted"/>
<comment type="subcellular location">
    <subcellularLocation>
        <location evidence="1">Cytoplasm</location>
    </subcellularLocation>
</comment>
<dbReference type="AlphaFoldDB" id="A0A415QML6"/>